<keyword evidence="1" id="KW-0812">Transmembrane</keyword>
<evidence type="ECO:0000313" key="2">
    <source>
        <dbReference type="EMBL" id="KAK9744012.1"/>
    </source>
</evidence>
<keyword evidence="3" id="KW-1185">Reference proteome</keyword>
<proteinExistence type="predicted"/>
<accession>A0AAW1MC88</accession>
<keyword evidence="1" id="KW-1133">Transmembrane helix</keyword>
<sequence length="100" mass="11062">MPRVGGPSECSRRLLCATVESILLYGASIWSVALQRETHRQQLMSVQRKLAINISRAYRAASSEALCVVARTPPIDHIVQQRTAIELNGAACRATTRDDR</sequence>
<feature type="transmembrane region" description="Helical" evidence="1">
    <location>
        <begin position="12"/>
        <end position="34"/>
    </location>
</feature>
<comment type="caution">
    <text evidence="2">The sequence shown here is derived from an EMBL/GenBank/DDBJ whole genome shotgun (WGS) entry which is preliminary data.</text>
</comment>
<evidence type="ECO:0000256" key="1">
    <source>
        <dbReference type="SAM" id="Phobius"/>
    </source>
</evidence>
<keyword evidence="1" id="KW-0472">Membrane</keyword>
<protein>
    <submittedName>
        <fullName evidence="2">Uncharacterized protein</fullName>
    </submittedName>
</protein>
<dbReference type="AlphaFoldDB" id="A0AAW1MC88"/>
<evidence type="ECO:0000313" key="3">
    <source>
        <dbReference type="Proteomes" id="UP001458880"/>
    </source>
</evidence>
<gene>
    <name evidence="2" type="ORF">QE152_g8120</name>
</gene>
<name>A0AAW1MC88_POPJA</name>
<reference evidence="2 3" key="1">
    <citation type="journal article" date="2024" name="BMC Genomics">
        <title>De novo assembly and annotation of Popillia japonica's genome with initial clues to its potential as an invasive pest.</title>
        <authorList>
            <person name="Cucini C."/>
            <person name="Boschi S."/>
            <person name="Funari R."/>
            <person name="Cardaioli E."/>
            <person name="Iannotti N."/>
            <person name="Marturano G."/>
            <person name="Paoli F."/>
            <person name="Bruttini M."/>
            <person name="Carapelli A."/>
            <person name="Frati F."/>
            <person name="Nardi F."/>
        </authorList>
    </citation>
    <scope>NUCLEOTIDE SEQUENCE [LARGE SCALE GENOMIC DNA]</scope>
    <source>
        <strain evidence="2">DMR45628</strain>
    </source>
</reference>
<organism evidence="2 3">
    <name type="scientific">Popillia japonica</name>
    <name type="common">Japanese beetle</name>
    <dbReference type="NCBI Taxonomy" id="7064"/>
    <lineage>
        <taxon>Eukaryota</taxon>
        <taxon>Metazoa</taxon>
        <taxon>Ecdysozoa</taxon>
        <taxon>Arthropoda</taxon>
        <taxon>Hexapoda</taxon>
        <taxon>Insecta</taxon>
        <taxon>Pterygota</taxon>
        <taxon>Neoptera</taxon>
        <taxon>Endopterygota</taxon>
        <taxon>Coleoptera</taxon>
        <taxon>Polyphaga</taxon>
        <taxon>Scarabaeiformia</taxon>
        <taxon>Scarabaeidae</taxon>
        <taxon>Rutelinae</taxon>
        <taxon>Popillia</taxon>
    </lineage>
</organism>
<dbReference type="EMBL" id="JASPKY010000063">
    <property type="protein sequence ID" value="KAK9744012.1"/>
    <property type="molecule type" value="Genomic_DNA"/>
</dbReference>
<dbReference type="Proteomes" id="UP001458880">
    <property type="component" value="Unassembled WGS sequence"/>
</dbReference>